<gene>
    <name evidence="1" type="ORF">Tco_1003360</name>
</gene>
<dbReference type="Proteomes" id="UP001151760">
    <property type="component" value="Unassembled WGS sequence"/>
</dbReference>
<protein>
    <recommendedName>
        <fullName evidence="3">RNA-directed DNA polymerase, eukaryota</fullName>
    </recommendedName>
</protein>
<evidence type="ECO:0000313" key="2">
    <source>
        <dbReference type="Proteomes" id="UP001151760"/>
    </source>
</evidence>
<evidence type="ECO:0008006" key="3">
    <source>
        <dbReference type="Google" id="ProtNLM"/>
    </source>
</evidence>
<organism evidence="1 2">
    <name type="scientific">Tanacetum coccineum</name>
    <dbReference type="NCBI Taxonomy" id="301880"/>
    <lineage>
        <taxon>Eukaryota</taxon>
        <taxon>Viridiplantae</taxon>
        <taxon>Streptophyta</taxon>
        <taxon>Embryophyta</taxon>
        <taxon>Tracheophyta</taxon>
        <taxon>Spermatophyta</taxon>
        <taxon>Magnoliopsida</taxon>
        <taxon>eudicotyledons</taxon>
        <taxon>Gunneridae</taxon>
        <taxon>Pentapetalae</taxon>
        <taxon>asterids</taxon>
        <taxon>campanulids</taxon>
        <taxon>Asterales</taxon>
        <taxon>Asteraceae</taxon>
        <taxon>Asteroideae</taxon>
        <taxon>Anthemideae</taxon>
        <taxon>Anthemidinae</taxon>
        <taxon>Tanacetum</taxon>
    </lineage>
</organism>
<proteinExistence type="predicted"/>
<comment type="caution">
    <text evidence="1">The sequence shown here is derived from an EMBL/GenBank/DDBJ whole genome shotgun (WGS) entry which is preliminary data.</text>
</comment>
<sequence length="709" mass="81644">MHPHTSLVLSLCLDRHLSDHRSILLREIQVDFGPTPFRFYHLWLDLVGFDDLIQTAWRSFTHDDRNGMVRFKKKLQALKIIIRNWVNEKRATSRRSKVTITEKLEQIDKDLDKGTVSDDILLRRSELNCKLSAINDLENNEQFQKSKIQWAIEGDENSKFFHGIINRKRSQMAIRGIFNNGTWCTDPGLVKEAFFNHFADRFKEPANYRCKINFQFPKKLDSSQAEDLERNISSDEIRLAVWNCGDNKSPGPDGYSFEIFFKYWYLVGSDFCGAVEYFFYHGTFPKGCNTAFIALIPKVLDAKLVSDFRPISLIGCVYKVVSKILANRIKTVISDLVSDTQTAFVAGRKILDGPFILEELLQWCKRRSKNALFLKWILPRHMTQFVRIYYWCLDAFGFGNRWWRSSRTIFIHFDYENFGTIFCRVVDSGFSGYSFPGLSINIQKCQLLGVGVSQDIIVQAASAIGCSIMHSQFRYLGVSIGDRKNRLKAWESIVSKLRNLPLGVLNIMEGIRNRFFNGNGQSESKITWIAWNKVLASKKNGGLGVSSFFALNRALLFKWIWRFISKEMVKGWTMVLTQKRIGNGRDTSFWLDCWLDSTPLSVMFPRVFALEEDKDVSVAVKLGSSVCSSFRRDPRGGIEHQQMMELQSLLETVSLSNSKDRWIFDLTGDGVFSVKALRNFIDDKILPSHPEATNWVKNIPIKYIFPLAG</sequence>
<accession>A0ABQ5FB66</accession>
<reference evidence="1" key="2">
    <citation type="submission" date="2022-01" db="EMBL/GenBank/DDBJ databases">
        <authorList>
            <person name="Yamashiro T."/>
            <person name="Shiraishi A."/>
            <person name="Satake H."/>
            <person name="Nakayama K."/>
        </authorList>
    </citation>
    <scope>NUCLEOTIDE SEQUENCE</scope>
</reference>
<keyword evidence="2" id="KW-1185">Reference proteome</keyword>
<dbReference type="PANTHER" id="PTHR33116">
    <property type="entry name" value="REVERSE TRANSCRIPTASE ZINC-BINDING DOMAIN-CONTAINING PROTEIN-RELATED-RELATED"/>
    <property type="match status" value="1"/>
</dbReference>
<reference evidence="1" key="1">
    <citation type="journal article" date="2022" name="Int. J. Mol. Sci.">
        <title>Draft Genome of Tanacetum Coccineum: Genomic Comparison of Closely Related Tanacetum-Family Plants.</title>
        <authorList>
            <person name="Yamashiro T."/>
            <person name="Shiraishi A."/>
            <person name="Nakayama K."/>
            <person name="Satake H."/>
        </authorList>
    </citation>
    <scope>NUCLEOTIDE SEQUENCE</scope>
</reference>
<dbReference type="PANTHER" id="PTHR33116:SF79">
    <property type="entry name" value="REVERSE TRANSCRIPTASE DOMAIN, ZINC FINGER, CCHC-TYPE-RELATED"/>
    <property type="match status" value="1"/>
</dbReference>
<evidence type="ECO:0000313" key="1">
    <source>
        <dbReference type="EMBL" id="GJT59827.1"/>
    </source>
</evidence>
<name>A0ABQ5FB66_9ASTR</name>
<dbReference type="EMBL" id="BQNB010017143">
    <property type="protein sequence ID" value="GJT59827.1"/>
    <property type="molecule type" value="Genomic_DNA"/>
</dbReference>